<feature type="transmembrane region" description="Helical" evidence="10">
    <location>
        <begin position="68"/>
        <end position="91"/>
    </location>
</feature>
<evidence type="ECO:0000256" key="2">
    <source>
        <dbReference type="ARBA" id="ARBA00022475"/>
    </source>
</evidence>
<name>A0ABX6K1E4_9MICO</name>
<evidence type="ECO:0000256" key="9">
    <source>
        <dbReference type="ARBA" id="ARBA00049940"/>
    </source>
</evidence>
<comment type="catalytic activity">
    <reaction evidence="8">
        <text>fluoride(in) = fluoride(out)</text>
        <dbReference type="Rhea" id="RHEA:76159"/>
        <dbReference type="ChEBI" id="CHEBI:17051"/>
    </reaction>
    <physiologicalReaction direction="left-to-right" evidence="8">
        <dbReference type="Rhea" id="RHEA:76160"/>
    </physiologicalReaction>
</comment>
<feature type="transmembrane region" description="Helical" evidence="10">
    <location>
        <begin position="33"/>
        <end position="56"/>
    </location>
</feature>
<feature type="binding site" evidence="10">
    <location>
        <position position="77"/>
    </location>
    <ligand>
        <name>Na(+)</name>
        <dbReference type="ChEBI" id="CHEBI:29101"/>
        <note>structural</note>
    </ligand>
</feature>
<evidence type="ECO:0000256" key="7">
    <source>
        <dbReference type="ARBA" id="ARBA00035120"/>
    </source>
</evidence>
<comment type="subcellular location">
    <subcellularLocation>
        <location evidence="1 10">Cell membrane</location>
        <topology evidence="1 10">Multi-pass membrane protein</topology>
    </subcellularLocation>
</comment>
<proteinExistence type="inferred from homology"/>
<keyword evidence="6 10" id="KW-0407">Ion channel</keyword>
<evidence type="ECO:0000313" key="11">
    <source>
        <dbReference type="EMBL" id="QIM19703.1"/>
    </source>
</evidence>
<dbReference type="EMBL" id="CP049933">
    <property type="protein sequence ID" value="QIM19703.1"/>
    <property type="molecule type" value="Genomic_DNA"/>
</dbReference>
<evidence type="ECO:0000256" key="1">
    <source>
        <dbReference type="ARBA" id="ARBA00004651"/>
    </source>
</evidence>
<comment type="activity regulation">
    <text evidence="10">Na(+) is not transported, but it plays an essential structural role and its presence is essential for fluoride channel function.</text>
</comment>
<comment type="function">
    <text evidence="9 10">Fluoride-specific ion channel. Important for reducing fluoride concentration in the cell, thus reducing its toxicity.</text>
</comment>
<evidence type="ECO:0000256" key="4">
    <source>
        <dbReference type="ARBA" id="ARBA00022989"/>
    </source>
</evidence>
<dbReference type="HAMAP" id="MF_00454">
    <property type="entry name" value="FluC"/>
    <property type="match status" value="1"/>
</dbReference>
<evidence type="ECO:0000256" key="3">
    <source>
        <dbReference type="ARBA" id="ARBA00022692"/>
    </source>
</evidence>
<keyword evidence="10" id="KW-0813">Transport</keyword>
<keyword evidence="10" id="KW-0406">Ion transport</keyword>
<dbReference type="Proteomes" id="UP000503441">
    <property type="component" value="Chromosome"/>
</dbReference>
<feature type="transmembrane region" description="Helical" evidence="10">
    <location>
        <begin position="103"/>
        <end position="123"/>
    </location>
</feature>
<keyword evidence="10" id="KW-0915">Sodium</keyword>
<keyword evidence="12" id="KW-1185">Reference proteome</keyword>
<gene>
    <name evidence="10" type="primary">fluC</name>
    <name evidence="10" type="synonym">crcB</name>
    <name evidence="11" type="ORF">G7066_06565</name>
</gene>
<keyword evidence="3 10" id="KW-0812">Transmembrane</keyword>
<reference evidence="11 12" key="1">
    <citation type="submission" date="2020-03" db="EMBL/GenBank/DDBJ databases">
        <title>Leucobacter sp. nov., isolated from beetles.</title>
        <authorList>
            <person name="Hyun D.-W."/>
            <person name="Bae J.-W."/>
        </authorList>
    </citation>
    <scope>NUCLEOTIDE SEQUENCE [LARGE SCALE GENOMIC DNA]</scope>
    <source>
        <strain evidence="11 12">HDW9A</strain>
    </source>
</reference>
<keyword evidence="10" id="KW-0479">Metal-binding</keyword>
<keyword evidence="2 10" id="KW-1003">Cell membrane</keyword>
<feature type="binding site" evidence="10">
    <location>
        <position position="80"/>
    </location>
    <ligand>
        <name>Na(+)</name>
        <dbReference type="ChEBI" id="CHEBI:29101"/>
        <note>structural</note>
    </ligand>
</feature>
<dbReference type="PANTHER" id="PTHR28259:SF1">
    <property type="entry name" value="FLUORIDE EXPORT PROTEIN 1-RELATED"/>
    <property type="match status" value="1"/>
</dbReference>
<dbReference type="Pfam" id="PF02537">
    <property type="entry name" value="CRCB"/>
    <property type="match status" value="1"/>
</dbReference>
<comment type="similarity">
    <text evidence="7 10">Belongs to the fluoride channel Fluc/FEX (TC 1.A.43) family.</text>
</comment>
<dbReference type="InterPro" id="IPR003691">
    <property type="entry name" value="FluC"/>
</dbReference>
<evidence type="ECO:0000256" key="8">
    <source>
        <dbReference type="ARBA" id="ARBA00035585"/>
    </source>
</evidence>
<evidence type="ECO:0000313" key="12">
    <source>
        <dbReference type="Proteomes" id="UP000503441"/>
    </source>
</evidence>
<keyword evidence="4 10" id="KW-1133">Transmembrane helix</keyword>
<organism evidence="11 12">
    <name type="scientific">Leucobacter coleopterorum</name>
    <dbReference type="NCBI Taxonomy" id="2714933"/>
    <lineage>
        <taxon>Bacteria</taxon>
        <taxon>Bacillati</taxon>
        <taxon>Actinomycetota</taxon>
        <taxon>Actinomycetes</taxon>
        <taxon>Micrococcales</taxon>
        <taxon>Microbacteriaceae</taxon>
        <taxon>Leucobacter</taxon>
    </lineage>
</organism>
<evidence type="ECO:0000256" key="10">
    <source>
        <dbReference type="HAMAP-Rule" id="MF_00454"/>
    </source>
</evidence>
<dbReference type="PANTHER" id="PTHR28259">
    <property type="entry name" value="FLUORIDE EXPORT PROTEIN 1-RELATED"/>
    <property type="match status" value="1"/>
</dbReference>
<protein>
    <recommendedName>
        <fullName evidence="10">Fluoride-specific ion channel FluC</fullName>
    </recommendedName>
</protein>
<accession>A0ABX6K1E4</accession>
<sequence length="143" mass="14353">MLADLGLVALGGTLGTLGRYGLSEALGEVAGLPFGVLIINLSGAFLLGALLEALALRGTDTGARRITRLLLGTGVLGGYTTYSLLATDIALMLGQGEVLAGTAYGVLTLVLGGIASWLGILAAKKLRRPGLSSAKPTTTEAVS</sequence>
<keyword evidence="5 10" id="KW-0472">Membrane</keyword>
<evidence type="ECO:0000256" key="6">
    <source>
        <dbReference type="ARBA" id="ARBA00023303"/>
    </source>
</evidence>
<evidence type="ECO:0000256" key="5">
    <source>
        <dbReference type="ARBA" id="ARBA00023136"/>
    </source>
</evidence>